<dbReference type="EMBL" id="BMPQ01000001">
    <property type="protein sequence ID" value="GGK45308.1"/>
    <property type="molecule type" value="Genomic_DNA"/>
</dbReference>
<proteinExistence type="predicted"/>
<keyword evidence="3" id="KW-1185">Reference proteome</keyword>
<protein>
    <recommendedName>
        <fullName evidence="4">Secreted protein</fullName>
    </recommendedName>
</protein>
<evidence type="ECO:0000256" key="1">
    <source>
        <dbReference type="SAM" id="SignalP"/>
    </source>
</evidence>
<evidence type="ECO:0000313" key="3">
    <source>
        <dbReference type="Proteomes" id="UP000637788"/>
    </source>
</evidence>
<feature type="signal peptide" evidence="1">
    <location>
        <begin position="1"/>
        <end position="25"/>
    </location>
</feature>
<organism evidence="2 3">
    <name type="scientific">Streptomyces flaveus</name>
    <dbReference type="NCBI Taxonomy" id="66370"/>
    <lineage>
        <taxon>Bacteria</taxon>
        <taxon>Bacillati</taxon>
        <taxon>Actinomycetota</taxon>
        <taxon>Actinomycetes</taxon>
        <taxon>Kitasatosporales</taxon>
        <taxon>Streptomycetaceae</taxon>
        <taxon>Streptomyces</taxon>
        <taxon>Streptomyces aurantiacus group</taxon>
    </lineage>
</organism>
<gene>
    <name evidence="2" type="ORF">GCM10010094_01230</name>
</gene>
<accession>A0A917QDL8</accession>
<sequence>MRRKRIGIGAAVAAGTLAMTGFVLAPSAAAVVPQSATINAECSLLGGGEATLTATQDGTSATITVSSTEITSPIALGEDSIQASLTLVKASGGTTTFTGTENPAIAAGEGVTVGPLTGTVAAGDSLETFGGSLDLTVIGIGITCTAQAPQSPGPFVFE</sequence>
<keyword evidence="1" id="KW-0732">Signal</keyword>
<dbReference type="RefSeq" id="WP_033320843.1">
    <property type="nucleotide sequence ID" value="NZ_BMPQ01000001.1"/>
</dbReference>
<name>A0A917QDL8_9ACTN</name>
<reference evidence="2" key="1">
    <citation type="journal article" date="2014" name="Int. J. Syst. Evol. Microbiol.">
        <title>Complete genome sequence of Corynebacterium casei LMG S-19264T (=DSM 44701T), isolated from a smear-ripened cheese.</title>
        <authorList>
            <consortium name="US DOE Joint Genome Institute (JGI-PGF)"/>
            <person name="Walter F."/>
            <person name="Albersmeier A."/>
            <person name="Kalinowski J."/>
            <person name="Ruckert C."/>
        </authorList>
    </citation>
    <scope>NUCLEOTIDE SEQUENCE</scope>
    <source>
        <strain evidence="2">JCM 3035</strain>
    </source>
</reference>
<reference evidence="2" key="2">
    <citation type="submission" date="2020-09" db="EMBL/GenBank/DDBJ databases">
        <authorList>
            <person name="Sun Q."/>
            <person name="Ohkuma M."/>
        </authorList>
    </citation>
    <scope>NUCLEOTIDE SEQUENCE</scope>
    <source>
        <strain evidence="2">JCM 3035</strain>
    </source>
</reference>
<feature type="chain" id="PRO_5038766448" description="Secreted protein" evidence="1">
    <location>
        <begin position="26"/>
        <end position="158"/>
    </location>
</feature>
<dbReference type="AlphaFoldDB" id="A0A917QDL8"/>
<evidence type="ECO:0000313" key="2">
    <source>
        <dbReference type="EMBL" id="GGK45308.1"/>
    </source>
</evidence>
<comment type="caution">
    <text evidence="2">The sequence shown here is derived from an EMBL/GenBank/DDBJ whole genome shotgun (WGS) entry which is preliminary data.</text>
</comment>
<dbReference type="Proteomes" id="UP000637788">
    <property type="component" value="Unassembled WGS sequence"/>
</dbReference>
<evidence type="ECO:0008006" key="4">
    <source>
        <dbReference type="Google" id="ProtNLM"/>
    </source>
</evidence>